<evidence type="ECO:0000313" key="1">
    <source>
        <dbReference type="EMBL" id="KAJ0175371.1"/>
    </source>
</evidence>
<evidence type="ECO:0000313" key="2">
    <source>
        <dbReference type="Proteomes" id="UP000824533"/>
    </source>
</evidence>
<proteinExistence type="predicted"/>
<dbReference type="Proteomes" id="UP000824533">
    <property type="component" value="Linkage Group LG15"/>
</dbReference>
<dbReference type="EMBL" id="CM034401">
    <property type="protein sequence ID" value="KAJ0175371.1"/>
    <property type="molecule type" value="Genomic_DNA"/>
</dbReference>
<name>A0ACC1CUX9_9NEOP</name>
<sequence length="298" mass="31894">MEADRRSVVGNGRWQQAQGRGGATRRVCRASCAAWRGGSVDATRDTRPPLACQPHVALLQVQEQLTADAAPAAPPLAPGDELASICGAISHGNKASSFQYGQLFTPNNNWEAKAVRRDSYTETYLSRSGSGAAAASASASAAGTAARGMECGVAAGGYAPARPPHPAHPALSPTERSPAKSGLHVNFSDKGEVKERREKFLTAKYGSHQMALIRKRLAVEMWLYDELQKLYEAPKDAVGGAAAAAASQEVEVDIDELLDMDDEQRRRAHLATLLADAKKPQKDVHKFINELLEKAKTL</sequence>
<organism evidence="1 2">
    <name type="scientific">Dendrolimus kikuchii</name>
    <dbReference type="NCBI Taxonomy" id="765133"/>
    <lineage>
        <taxon>Eukaryota</taxon>
        <taxon>Metazoa</taxon>
        <taxon>Ecdysozoa</taxon>
        <taxon>Arthropoda</taxon>
        <taxon>Hexapoda</taxon>
        <taxon>Insecta</taxon>
        <taxon>Pterygota</taxon>
        <taxon>Neoptera</taxon>
        <taxon>Endopterygota</taxon>
        <taxon>Lepidoptera</taxon>
        <taxon>Glossata</taxon>
        <taxon>Ditrysia</taxon>
        <taxon>Bombycoidea</taxon>
        <taxon>Lasiocampidae</taxon>
        <taxon>Dendrolimus</taxon>
    </lineage>
</organism>
<reference evidence="1 2" key="1">
    <citation type="journal article" date="2021" name="Front. Genet.">
        <title>Chromosome-Level Genome Assembly Reveals Significant Gene Expansion in the Toll and IMD Signaling Pathways of Dendrolimus kikuchii.</title>
        <authorList>
            <person name="Zhou J."/>
            <person name="Wu P."/>
            <person name="Xiong Z."/>
            <person name="Liu N."/>
            <person name="Zhao N."/>
            <person name="Ji M."/>
            <person name="Qiu Y."/>
            <person name="Yang B."/>
        </authorList>
    </citation>
    <scope>NUCLEOTIDE SEQUENCE [LARGE SCALE GENOMIC DNA]</scope>
    <source>
        <strain evidence="1">Ann1</strain>
    </source>
</reference>
<comment type="caution">
    <text evidence="1">The sequence shown here is derived from an EMBL/GenBank/DDBJ whole genome shotgun (WGS) entry which is preliminary data.</text>
</comment>
<gene>
    <name evidence="1" type="ORF">K1T71_008530</name>
</gene>
<accession>A0ACC1CUX9</accession>
<keyword evidence="2" id="KW-1185">Reference proteome</keyword>
<protein>
    <submittedName>
        <fullName evidence="1">Uncharacterized protein</fullName>
    </submittedName>
</protein>